<organism evidence="3 4">
    <name type="scientific">Rhizobium tropici</name>
    <dbReference type="NCBI Taxonomy" id="398"/>
    <lineage>
        <taxon>Bacteria</taxon>
        <taxon>Pseudomonadati</taxon>
        <taxon>Pseudomonadota</taxon>
        <taxon>Alphaproteobacteria</taxon>
        <taxon>Hyphomicrobiales</taxon>
        <taxon>Rhizobiaceae</taxon>
        <taxon>Rhizobium/Agrobacterium group</taxon>
        <taxon>Rhizobium</taxon>
    </lineage>
</organism>
<dbReference type="AlphaFoldDB" id="A0A6P1CD75"/>
<dbReference type="Pfam" id="PF00534">
    <property type="entry name" value="Glycos_transf_1"/>
    <property type="match status" value="1"/>
</dbReference>
<dbReference type="EMBL" id="JAADZA010000019">
    <property type="protein sequence ID" value="NEV12794.1"/>
    <property type="molecule type" value="Genomic_DNA"/>
</dbReference>
<accession>A0A6P1CD75</accession>
<evidence type="ECO:0000313" key="2">
    <source>
        <dbReference type="EMBL" id="MBB6494691.1"/>
    </source>
</evidence>
<name>A0A6P1CD75_RHITR</name>
<sequence>MAKRTRIIIPFNYDEGWTGGNYYISNLVSSLNSIPAIRQPEVYILSHNRASFDFVAQSSNYPRLRWISSLMISDIDGGLFKTLRILSKLLPRFVKRKIAYDAIFPFPIDTKERHKTICWIPDFQERALPHLFSKEELTYRTEQHLYYINNFDNILFSSYAAKDDFEKYYPDAKNTKHVMQFAVANVPDSRDHVSVLKRLQLPDTFFYCPNQFWMHKNHKLVIEAVHLLAQEGIEITVAFSGKELDRRDPMHVTNLKTRVAELGLAERIKFLGFISKEDQYVLIERANALLQPSLFEGWSTVVEEAKSKSQFIIASDIAVHREQLLENALFFDPHNPVDLAKAIKQRLADPGENIPIDYAARRREFAESFMNIVTNVSGGV</sequence>
<reference evidence="3 4" key="1">
    <citation type="submission" date="2020-02" db="EMBL/GenBank/DDBJ databases">
        <title>Draft genome sequence of Rhizobium tropici.</title>
        <authorList>
            <person name="Khayi S."/>
            <person name="Jemo M."/>
        </authorList>
    </citation>
    <scope>NUCLEOTIDE SEQUENCE [LARGE SCALE GENOMIC DNA]</scope>
    <source>
        <strain evidence="3 4">A12</strain>
    </source>
</reference>
<evidence type="ECO:0000313" key="3">
    <source>
        <dbReference type="EMBL" id="NEV12794.1"/>
    </source>
</evidence>
<dbReference type="InterPro" id="IPR001296">
    <property type="entry name" value="Glyco_trans_1"/>
</dbReference>
<dbReference type="Proteomes" id="UP000471190">
    <property type="component" value="Unassembled WGS sequence"/>
</dbReference>
<evidence type="ECO:0000313" key="5">
    <source>
        <dbReference type="Proteomes" id="UP000526625"/>
    </source>
</evidence>
<keyword evidence="5" id="KW-1185">Reference proteome</keyword>
<dbReference type="PANTHER" id="PTHR46401">
    <property type="entry name" value="GLYCOSYLTRANSFERASE WBBK-RELATED"/>
    <property type="match status" value="1"/>
</dbReference>
<reference evidence="2 5" key="2">
    <citation type="submission" date="2020-08" db="EMBL/GenBank/DDBJ databases">
        <title>Genomic Encyclopedia of Type Strains, Phase IV (KMG-V): Genome sequencing to study the core and pangenomes of soil and plant-associated prokaryotes.</title>
        <authorList>
            <person name="Whitman W."/>
        </authorList>
    </citation>
    <scope>NUCLEOTIDE SEQUENCE [LARGE SCALE GENOMIC DNA]</scope>
    <source>
        <strain evidence="2 5">SEMIA 4059</strain>
    </source>
</reference>
<dbReference type="SUPFAM" id="SSF53756">
    <property type="entry name" value="UDP-Glycosyltransferase/glycogen phosphorylase"/>
    <property type="match status" value="1"/>
</dbReference>
<comment type="caution">
    <text evidence="3">The sequence shown here is derived from an EMBL/GenBank/DDBJ whole genome shotgun (WGS) entry which is preliminary data.</text>
</comment>
<dbReference type="EMBL" id="JACHBF010000019">
    <property type="protein sequence ID" value="MBB6494691.1"/>
    <property type="molecule type" value="Genomic_DNA"/>
</dbReference>
<evidence type="ECO:0000259" key="1">
    <source>
        <dbReference type="Pfam" id="PF00534"/>
    </source>
</evidence>
<dbReference type="Gene3D" id="3.40.50.2000">
    <property type="entry name" value="Glycogen Phosphorylase B"/>
    <property type="match status" value="1"/>
</dbReference>
<evidence type="ECO:0000313" key="4">
    <source>
        <dbReference type="Proteomes" id="UP000471190"/>
    </source>
</evidence>
<protein>
    <submittedName>
        <fullName evidence="3">Glycosyltransferase family 4 protein</fullName>
    </submittedName>
    <submittedName>
        <fullName evidence="2">Glycosyltransferase involved in cell wall biosynthesis</fullName>
    </submittedName>
</protein>
<dbReference type="Proteomes" id="UP000526625">
    <property type="component" value="Unassembled WGS sequence"/>
</dbReference>
<proteinExistence type="predicted"/>
<dbReference type="SMR" id="A0A6P1CD75"/>
<keyword evidence="3" id="KW-0808">Transferase</keyword>
<dbReference type="CDD" id="cd03809">
    <property type="entry name" value="GT4_MtfB-like"/>
    <property type="match status" value="1"/>
</dbReference>
<dbReference type="GO" id="GO:0016757">
    <property type="term" value="F:glycosyltransferase activity"/>
    <property type="evidence" value="ECO:0007669"/>
    <property type="project" value="InterPro"/>
</dbReference>
<dbReference type="RefSeq" id="WP_015341690.1">
    <property type="nucleotide sequence ID" value="NZ_JAADZA010000019.1"/>
</dbReference>
<dbReference type="PANTHER" id="PTHR46401:SF8">
    <property type="entry name" value="BLL6006 PROTEIN"/>
    <property type="match status" value="1"/>
</dbReference>
<feature type="domain" description="Glycosyl transferase family 1" evidence="1">
    <location>
        <begin position="204"/>
        <end position="361"/>
    </location>
</feature>
<gene>
    <name evidence="2" type="ORF">GGD45_005135</name>
    <name evidence="3" type="ORF">GXW80_17505</name>
</gene>